<evidence type="ECO:0000256" key="5">
    <source>
        <dbReference type="ARBA" id="ARBA00022839"/>
    </source>
</evidence>
<reference evidence="12 13" key="1">
    <citation type="journal article" date="2010" name="Nature">
        <title>The Ectocarpus genome and the independent evolution of multicellularity in brown algae.</title>
        <authorList>
            <person name="Cock J.M."/>
            <person name="Sterck L."/>
            <person name="Rouze P."/>
            <person name="Scornet D."/>
            <person name="Allen A.E."/>
            <person name="Amoutzias G."/>
            <person name="Anthouard V."/>
            <person name="Artiguenave F."/>
            <person name="Aury J.M."/>
            <person name="Badger J.H."/>
            <person name="Beszteri B."/>
            <person name="Billiau K."/>
            <person name="Bonnet E."/>
            <person name="Bothwell J.H."/>
            <person name="Bowler C."/>
            <person name="Boyen C."/>
            <person name="Brownlee C."/>
            <person name="Carrano C.J."/>
            <person name="Charrier B."/>
            <person name="Cho G.Y."/>
            <person name="Coelho S.M."/>
            <person name="Collen J."/>
            <person name="Corre E."/>
            <person name="Da Silva C."/>
            <person name="Delage L."/>
            <person name="Delaroque N."/>
            <person name="Dittami S.M."/>
            <person name="Doulbeau S."/>
            <person name="Elias M."/>
            <person name="Farnham G."/>
            <person name="Gachon C.M."/>
            <person name="Gschloessl B."/>
            <person name="Heesch S."/>
            <person name="Jabbari K."/>
            <person name="Jubin C."/>
            <person name="Kawai H."/>
            <person name="Kimura K."/>
            <person name="Kloareg B."/>
            <person name="Kupper F.C."/>
            <person name="Lang D."/>
            <person name="Le Bail A."/>
            <person name="Leblanc C."/>
            <person name="Lerouge P."/>
            <person name="Lohr M."/>
            <person name="Lopez P.J."/>
            <person name="Martens C."/>
            <person name="Maumus F."/>
            <person name="Michel G."/>
            <person name="Miranda-Saavedra D."/>
            <person name="Morales J."/>
            <person name="Moreau H."/>
            <person name="Motomura T."/>
            <person name="Nagasato C."/>
            <person name="Napoli C.A."/>
            <person name="Nelson D.R."/>
            <person name="Nyvall-Collen P."/>
            <person name="Peters A.F."/>
            <person name="Pommier C."/>
            <person name="Potin P."/>
            <person name="Poulain J."/>
            <person name="Quesneville H."/>
            <person name="Read B."/>
            <person name="Rensing S.A."/>
            <person name="Ritter A."/>
            <person name="Rousvoal S."/>
            <person name="Samanta M."/>
            <person name="Samson G."/>
            <person name="Schroeder D.C."/>
            <person name="Segurens B."/>
            <person name="Strittmatter M."/>
            <person name="Tonon T."/>
            <person name="Tregear J.W."/>
            <person name="Valentin K."/>
            <person name="von Dassow P."/>
            <person name="Yamagishi T."/>
            <person name="Van de Peer Y."/>
            <person name="Wincker P."/>
        </authorList>
    </citation>
    <scope>NUCLEOTIDE SEQUENCE [LARGE SCALE GENOMIC DNA]</scope>
    <source>
        <strain evidence="13">Ec32 / CCAP1310/4</strain>
    </source>
</reference>
<dbReference type="eggNOG" id="KOG4373">
    <property type="taxonomic scope" value="Eukaryota"/>
</dbReference>
<evidence type="ECO:0000256" key="4">
    <source>
        <dbReference type="ARBA" id="ARBA00022801"/>
    </source>
</evidence>
<dbReference type="STRING" id="2880.D7G0J2"/>
<protein>
    <recommendedName>
        <fullName evidence="8">3'-5' exonuclease</fullName>
    </recommendedName>
    <alternativeName>
        <fullName evidence="9">Werner Syndrome-like exonuclease</fullName>
    </alternativeName>
</protein>
<dbReference type="OrthoDB" id="1920326at2759"/>
<dbReference type="GO" id="GO:0003676">
    <property type="term" value="F:nucleic acid binding"/>
    <property type="evidence" value="ECO:0007669"/>
    <property type="project" value="InterPro"/>
</dbReference>
<keyword evidence="3" id="KW-0479">Metal-binding</keyword>
<evidence type="ECO:0000256" key="3">
    <source>
        <dbReference type="ARBA" id="ARBA00022723"/>
    </source>
</evidence>
<evidence type="ECO:0000259" key="11">
    <source>
        <dbReference type="Pfam" id="PF01612"/>
    </source>
</evidence>
<evidence type="ECO:0000256" key="8">
    <source>
        <dbReference type="ARBA" id="ARBA00040531"/>
    </source>
</evidence>
<evidence type="ECO:0000256" key="6">
    <source>
        <dbReference type="ARBA" id="ARBA00022842"/>
    </source>
</evidence>
<feature type="domain" description="3'-5' exonuclease" evidence="11">
    <location>
        <begin position="113"/>
        <end position="274"/>
    </location>
</feature>
<evidence type="ECO:0000256" key="1">
    <source>
        <dbReference type="ARBA" id="ARBA00004123"/>
    </source>
</evidence>
<keyword evidence="2" id="KW-0540">Nuclease</keyword>
<dbReference type="Pfam" id="PF01612">
    <property type="entry name" value="DNA_pol_A_exo1"/>
    <property type="match status" value="1"/>
</dbReference>
<dbReference type="AlphaFoldDB" id="D7G0J2"/>
<dbReference type="InterPro" id="IPR012337">
    <property type="entry name" value="RNaseH-like_sf"/>
</dbReference>
<dbReference type="EMBL" id="FN649760">
    <property type="protein sequence ID" value="CBJ33021.1"/>
    <property type="molecule type" value="Genomic_DNA"/>
</dbReference>
<dbReference type="SUPFAM" id="SSF53098">
    <property type="entry name" value="Ribonuclease H-like"/>
    <property type="match status" value="1"/>
</dbReference>
<evidence type="ECO:0000256" key="2">
    <source>
        <dbReference type="ARBA" id="ARBA00022722"/>
    </source>
</evidence>
<keyword evidence="13" id="KW-1185">Reference proteome</keyword>
<dbReference type="GO" id="GO:0046872">
    <property type="term" value="F:metal ion binding"/>
    <property type="evidence" value="ECO:0007669"/>
    <property type="project" value="UniProtKB-KW"/>
</dbReference>
<dbReference type="PANTHER" id="PTHR13620">
    <property type="entry name" value="3-5 EXONUCLEASE"/>
    <property type="match status" value="1"/>
</dbReference>
<sequence length="649" mass="71017">MQRPKRQVGVASLGEIAPHLKALANRYLTQGFRPIQVYWTDLCCGDGNIIQSTLGPASQHVPDFALSTYFAEEAERQLPNLEFPAGASPILVRVASENCELSSRICLQLLRRARASAPAVLGFDIEWSVRPSGPRRQVALVQLSARDGYTVLFHLKYEERRRGILPTALKELLVNDTIQLAGVSVRGDLTHLFNSYGVHGTKPVDIGQLAGVHLHVKNGARSLQALTAELLHRRLAKDAVRTSNWETTLTKDQEKYAGLDSYAGVLLFYRIWARMDPILTECRPDVLSLPANTHLRLYTSTNTRCVAEGTVEEYSQDGTWGSTGLTIGHVTGGATRMVVRLTVKHVPGAFVLHPGEGGGQVQALDELELGALVLWDAINSRLPTDADIVGGGNAGTTATSSASTPGLEEQVGGSASSSGVAGCGGATGATRTGSTSTPGSGGRAGEPAPSSAMDDVRSVWKLRNPSWNDQEIASDMRAKYASHLLKHVPRIVPSPDILLPRFDNLVETFKNVRDVTGETLFTDRMHKATKLLRTHIEKGCLHDPNPDLVTLFEITGRTKDGLNLIRSIKGTNRIENFHQLLRLLMGSYHASALMAHFTMLLHNYRRNHRMAGLHRGMDPDLLGYYSHWEVEDIQAITKGWYDDEPLYPG</sequence>
<feature type="region of interest" description="Disordered" evidence="10">
    <location>
        <begin position="396"/>
        <end position="454"/>
    </location>
</feature>
<keyword evidence="4" id="KW-0378">Hydrolase</keyword>
<accession>D7G0J2</accession>
<organism evidence="12 13">
    <name type="scientific">Ectocarpus siliculosus</name>
    <name type="common">Brown alga</name>
    <name type="synonym">Conferva siliculosa</name>
    <dbReference type="NCBI Taxonomy" id="2880"/>
    <lineage>
        <taxon>Eukaryota</taxon>
        <taxon>Sar</taxon>
        <taxon>Stramenopiles</taxon>
        <taxon>Ochrophyta</taxon>
        <taxon>PX clade</taxon>
        <taxon>Phaeophyceae</taxon>
        <taxon>Ectocarpales</taxon>
        <taxon>Ectocarpaceae</taxon>
        <taxon>Ectocarpus</taxon>
    </lineage>
</organism>
<dbReference type="GO" id="GO:0005634">
    <property type="term" value="C:nucleus"/>
    <property type="evidence" value="ECO:0007669"/>
    <property type="project" value="UniProtKB-SubCell"/>
</dbReference>
<keyword evidence="7" id="KW-0539">Nucleus</keyword>
<dbReference type="GO" id="GO:0006139">
    <property type="term" value="P:nucleobase-containing compound metabolic process"/>
    <property type="evidence" value="ECO:0007669"/>
    <property type="project" value="InterPro"/>
</dbReference>
<evidence type="ECO:0000313" key="12">
    <source>
        <dbReference type="EMBL" id="CBJ33021.1"/>
    </source>
</evidence>
<evidence type="ECO:0000256" key="9">
    <source>
        <dbReference type="ARBA" id="ARBA00042761"/>
    </source>
</evidence>
<dbReference type="InParanoid" id="D7G0J2"/>
<keyword evidence="6" id="KW-0460">Magnesium</keyword>
<evidence type="ECO:0000256" key="7">
    <source>
        <dbReference type="ARBA" id="ARBA00023242"/>
    </source>
</evidence>
<dbReference type="PANTHER" id="PTHR13620:SF109">
    <property type="entry name" value="3'-5' EXONUCLEASE"/>
    <property type="match status" value="1"/>
</dbReference>
<feature type="compositionally biased region" description="Low complexity" evidence="10">
    <location>
        <begin position="428"/>
        <end position="438"/>
    </location>
</feature>
<dbReference type="GO" id="GO:0008408">
    <property type="term" value="F:3'-5' exonuclease activity"/>
    <property type="evidence" value="ECO:0007669"/>
    <property type="project" value="InterPro"/>
</dbReference>
<dbReference type="CDD" id="cd06141">
    <property type="entry name" value="WRN_exo"/>
    <property type="match status" value="1"/>
</dbReference>
<evidence type="ECO:0000256" key="10">
    <source>
        <dbReference type="SAM" id="MobiDB-lite"/>
    </source>
</evidence>
<proteinExistence type="predicted"/>
<gene>
    <name evidence="12" type="ORF">Esi_0404_0005</name>
</gene>
<dbReference type="InterPro" id="IPR002562">
    <property type="entry name" value="3'-5'_exonuclease_dom"/>
</dbReference>
<name>D7G0J2_ECTSI</name>
<evidence type="ECO:0000313" key="13">
    <source>
        <dbReference type="Proteomes" id="UP000002630"/>
    </source>
</evidence>
<dbReference type="Proteomes" id="UP000002630">
    <property type="component" value="Unassembled WGS sequence"/>
</dbReference>
<dbReference type="InterPro" id="IPR036397">
    <property type="entry name" value="RNaseH_sf"/>
</dbReference>
<keyword evidence="5" id="KW-0269">Exonuclease</keyword>
<comment type="subcellular location">
    <subcellularLocation>
        <location evidence="1">Nucleus</location>
    </subcellularLocation>
</comment>
<dbReference type="Gene3D" id="3.30.420.10">
    <property type="entry name" value="Ribonuclease H-like superfamily/Ribonuclease H"/>
    <property type="match status" value="1"/>
</dbReference>
<dbReference type="InterPro" id="IPR051132">
    <property type="entry name" value="3-5_Exonuclease_domain"/>
</dbReference>